<reference evidence="1 2" key="1">
    <citation type="submission" date="2017-06" db="EMBL/GenBank/DDBJ databases">
        <title>Draft Genome Sequence of Bacillus sp Strain 36R Isolated from saline sediment at Atanasia, Sonora, Mexico.</title>
        <authorList>
            <person name="Sanchez Diaz R."/>
            <person name="Quiroz Macias M.E."/>
            <person name="Ibarra Gamez J.C."/>
            <person name="Enciso Ibarra J."/>
            <person name="Gomez Gil B."/>
            <person name="Galaviz Silva L."/>
        </authorList>
    </citation>
    <scope>NUCLEOTIDE SEQUENCE [LARGE SCALE GENOMIC DNA]</scope>
    <source>
        <strain evidence="1 2">36R_ATNSAL</strain>
    </source>
</reference>
<name>A0A2A5IHN5_BACPU</name>
<organism evidence="1 2">
    <name type="scientific">Bacillus pumilus</name>
    <name type="common">Bacillus mesentericus</name>
    <dbReference type="NCBI Taxonomy" id="1408"/>
    <lineage>
        <taxon>Bacteria</taxon>
        <taxon>Bacillati</taxon>
        <taxon>Bacillota</taxon>
        <taxon>Bacilli</taxon>
        <taxon>Bacillales</taxon>
        <taxon>Bacillaceae</taxon>
        <taxon>Bacillus</taxon>
    </lineage>
</organism>
<sequence length="81" mass="9272">MTEYIHNEISTNNFIKSSYIRVRKFIEKTLDSLEIDEAESVSKYSKGGYNITVYSSNKPSDKALAQTNRAVNQFMNNLSID</sequence>
<evidence type="ECO:0000313" key="1">
    <source>
        <dbReference type="EMBL" id="PCK16592.1"/>
    </source>
</evidence>
<proteinExistence type="predicted"/>
<dbReference type="AlphaFoldDB" id="A0A2A5IHN5"/>
<protein>
    <submittedName>
        <fullName evidence="1">Uncharacterized protein</fullName>
    </submittedName>
</protein>
<gene>
    <name evidence="1" type="ORF">CEY02_20285</name>
</gene>
<comment type="caution">
    <text evidence="1">The sequence shown here is derived from an EMBL/GenBank/DDBJ whole genome shotgun (WGS) entry which is preliminary data.</text>
</comment>
<dbReference type="EMBL" id="NKHG01000189">
    <property type="protein sequence ID" value="PCK16592.1"/>
    <property type="molecule type" value="Genomic_DNA"/>
</dbReference>
<accession>A0A2A5IHN5</accession>
<evidence type="ECO:0000313" key="2">
    <source>
        <dbReference type="Proteomes" id="UP000228754"/>
    </source>
</evidence>
<dbReference type="Proteomes" id="UP000228754">
    <property type="component" value="Unassembled WGS sequence"/>
</dbReference>